<evidence type="ECO:0000256" key="1">
    <source>
        <dbReference type="ARBA" id="ARBA00011738"/>
    </source>
</evidence>
<evidence type="ECO:0000256" key="4">
    <source>
        <dbReference type="ARBA" id="ARBA00022857"/>
    </source>
</evidence>
<comment type="caution">
    <text evidence="9">The sequence shown here is derived from an EMBL/GenBank/DDBJ whole genome shotgun (WGS) entry which is preliminary data.</text>
</comment>
<proteinExistence type="inferred from homology"/>
<dbReference type="Gene3D" id="3.50.50.60">
    <property type="entry name" value="FAD/NAD(P)-binding domain"/>
    <property type="match status" value="2"/>
</dbReference>
<feature type="binding site" evidence="6">
    <location>
        <position position="289"/>
    </location>
    <ligand>
        <name>FAD</name>
        <dbReference type="ChEBI" id="CHEBI:57692"/>
    </ligand>
</feature>
<comment type="similarity">
    <text evidence="6">Belongs to the ferredoxin--NADP reductase type 2 family.</text>
</comment>
<evidence type="ECO:0000313" key="10">
    <source>
        <dbReference type="Proteomes" id="UP001314241"/>
    </source>
</evidence>
<gene>
    <name evidence="9" type="ORF">R54876_GBNLAHCA_00969</name>
</gene>
<keyword evidence="4 6" id="KW-0521">NADP</keyword>
<evidence type="ECO:0000256" key="7">
    <source>
        <dbReference type="SAM" id="Phobius"/>
    </source>
</evidence>
<keyword evidence="3 6" id="KW-0274">FAD</keyword>
<name>A0ABM9N5E3_9LACO</name>
<dbReference type="RefSeq" id="WP_349641953.1">
    <property type="nucleotide sequence ID" value="NZ_CAWVOH010000002.1"/>
</dbReference>
<feature type="binding site" evidence="6">
    <location>
        <position position="329"/>
    </location>
    <ligand>
        <name>FAD</name>
        <dbReference type="ChEBI" id="CHEBI:57692"/>
    </ligand>
</feature>
<dbReference type="PRINTS" id="PR00368">
    <property type="entry name" value="FADPNR"/>
</dbReference>
<comment type="subunit">
    <text evidence="1 6">Homodimer.</text>
</comment>
<dbReference type="EC" id="1.18.1.2" evidence="6"/>
<reference evidence="9 10" key="1">
    <citation type="submission" date="2024-01" db="EMBL/GenBank/DDBJ databases">
        <authorList>
            <person name="Botero Cardona J."/>
        </authorList>
    </citation>
    <scope>NUCLEOTIDE SEQUENCE [LARGE SCALE GENOMIC DNA]</scope>
    <source>
        <strain evidence="9 10">LMG 33000</strain>
    </source>
</reference>
<evidence type="ECO:0000256" key="5">
    <source>
        <dbReference type="ARBA" id="ARBA00023002"/>
    </source>
</evidence>
<dbReference type="Proteomes" id="UP001314241">
    <property type="component" value="Unassembled WGS sequence"/>
</dbReference>
<dbReference type="EMBL" id="CAWVOH010000002">
    <property type="protein sequence ID" value="CAK8054401.1"/>
    <property type="molecule type" value="Genomic_DNA"/>
</dbReference>
<evidence type="ECO:0000313" key="9">
    <source>
        <dbReference type="EMBL" id="CAK8054401.1"/>
    </source>
</evidence>
<feature type="transmembrane region" description="Helical" evidence="7">
    <location>
        <begin position="6"/>
        <end position="24"/>
    </location>
</feature>
<feature type="binding site" evidence="6">
    <location>
        <position position="33"/>
    </location>
    <ligand>
        <name>FAD</name>
        <dbReference type="ChEBI" id="CHEBI:57692"/>
    </ligand>
</feature>
<keyword evidence="5 6" id="KW-0560">Oxidoreductase</keyword>
<keyword evidence="7" id="KW-0812">Transmembrane</keyword>
<comment type="caution">
    <text evidence="6">Lacks conserved residue(s) required for the propagation of feature annotation.</text>
</comment>
<feature type="domain" description="FAD/NAD(P)-binding" evidence="8">
    <location>
        <begin position="4"/>
        <end position="313"/>
    </location>
</feature>
<evidence type="ECO:0000256" key="6">
    <source>
        <dbReference type="HAMAP-Rule" id="MF_01685"/>
    </source>
</evidence>
<dbReference type="InterPro" id="IPR022890">
    <property type="entry name" value="Fd--NADP_Rdtase_type_2"/>
</dbReference>
<sequence length="334" mass="35969">MEEYEIAIIGGGPVGLFAAFYAGLRQTKVALLEALPELGGQPLALYPDKSIYDVAGFPGVSGRELVDRLQKQVALFNADIYTGTPVTDLQAEGEHYLLTYEDAIHGKQQLKAKTVIIATGKGSFEPRKLQLPEAEALEGQGLHYFANRPSEFAGQDVAVVGGGDSAVDLANLLATTANQVSLIHRRNNFRAMESSVAALQASDVDVLTPQTISQITRQPSGQLQVALEPVKDGEQLPDLLVDALIIQYGFMSRDKIMRNWHLPLKRDDFGIEVSDQIKTEHPGVFAIGDVTSFEEHVDLLATGFGQAPAAVNAAINHFDPDRGGPGHSSSLVID</sequence>
<evidence type="ECO:0000256" key="2">
    <source>
        <dbReference type="ARBA" id="ARBA00022630"/>
    </source>
</evidence>
<dbReference type="PRINTS" id="PR00469">
    <property type="entry name" value="PNDRDTASEII"/>
</dbReference>
<feature type="binding site" evidence="6">
    <location>
        <position position="86"/>
    </location>
    <ligand>
        <name>FAD</name>
        <dbReference type="ChEBI" id="CHEBI:57692"/>
    </ligand>
</feature>
<protein>
    <recommendedName>
        <fullName evidence="6">Ferredoxin--NADP reductase</fullName>
        <shortName evidence="6">FNR</shortName>
        <shortName evidence="6">Fd-NADP(+) reductase</shortName>
        <ecNumber evidence="6">1.18.1.2</ecNumber>
    </recommendedName>
</protein>
<accession>A0ABM9N5E3</accession>
<dbReference type="SUPFAM" id="SSF51905">
    <property type="entry name" value="FAD/NAD(P)-binding domain"/>
    <property type="match status" value="1"/>
</dbReference>
<keyword evidence="7" id="KW-0472">Membrane</keyword>
<dbReference type="InterPro" id="IPR036188">
    <property type="entry name" value="FAD/NAD-bd_sf"/>
</dbReference>
<comment type="cofactor">
    <cofactor evidence="6">
        <name>FAD</name>
        <dbReference type="ChEBI" id="CHEBI:57692"/>
    </cofactor>
    <text evidence="6">Binds 1 FAD per subunit.</text>
</comment>
<dbReference type="InterPro" id="IPR023753">
    <property type="entry name" value="FAD/NAD-binding_dom"/>
</dbReference>
<dbReference type="Pfam" id="PF07992">
    <property type="entry name" value="Pyr_redox_2"/>
    <property type="match status" value="1"/>
</dbReference>
<dbReference type="HAMAP" id="MF_01685">
    <property type="entry name" value="FENR2"/>
    <property type="match status" value="1"/>
</dbReference>
<keyword evidence="7" id="KW-1133">Transmembrane helix</keyword>
<evidence type="ECO:0000256" key="3">
    <source>
        <dbReference type="ARBA" id="ARBA00022827"/>
    </source>
</evidence>
<organism evidence="9 10">
    <name type="scientific">Eupransor demetentiae</name>
    <dbReference type="NCBI Taxonomy" id="3109584"/>
    <lineage>
        <taxon>Bacteria</taxon>
        <taxon>Bacillati</taxon>
        <taxon>Bacillota</taxon>
        <taxon>Bacilli</taxon>
        <taxon>Lactobacillales</taxon>
        <taxon>Lactobacillaceae</taxon>
        <taxon>Eupransor</taxon>
    </lineage>
</organism>
<dbReference type="PANTHER" id="PTHR48105">
    <property type="entry name" value="THIOREDOXIN REDUCTASE 1-RELATED-RELATED"/>
    <property type="match status" value="1"/>
</dbReference>
<dbReference type="InterPro" id="IPR050097">
    <property type="entry name" value="Ferredoxin-NADP_redctase_2"/>
</dbReference>
<feature type="binding site" evidence="6">
    <location>
        <position position="124"/>
    </location>
    <ligand>
        <name>FAD</name>
        <dbReference type="ChEBI" id="CHEBI:57692"/>
    </ligand>
</feature>
<comment type="catalytic activity">
    <reaction evidence="6">
        <text>2 reduced [2Fe-2S]-[ferredoxin] + NADP(+) + H(+) = 2 oxidized [2Fe-2S]-[ferredoxin] + NADPH</text>
        <dbReference type="Rhea" id="RHEA:20125"/>
        <dbReference type="Rhea" id="RHEA-COMP:10000"/>
        <dbReference type="Rhea" id="RHEA-COMP:10001"/>
        <dbReference type="ChEBI" id="CHEBI:15378"/>
        <dbReference type="ChEBI" id="CHEBI:33737"/>
        <dbReference type="ChEBI" id="CHEBI:33738"/>
        <dbReference type="ChEBI" id="CHEBI:57783"/>
        <dbReference type="ChEBI" id="CHEBI:58349"/>
        <dbReference type="EC" id="1.18.1.2"/>
    </reaction>
</comment>
<keyword evidence="2 6" id="KW-0285">Flavoprotein</keyword>
<keyword evidence="10" id="KW-1185">Reference proteome</keyword>
<feature type="binding site" evidence="6">
    <location>
        <position position="41"/>
    </location>
    <ligand>
        <name>FAD</name>
        <dbReference type="ChEBI" id="CHEBI:57692"/>
    </ligand>
</feature>
<dbReference type="GO" id="GO:0004324">
    <property type="term" value="F:ferredoxin-NADP+ reductase activity"/>
    <property type="evidence" value="ECO:0007669"/>
    <property type="project" value="UniProtKB-EC"/>
</dbReference>
<evidence type="ECO:0000259" key="8">
    <source>
        <dbReference type="Pfam" id="PF07992"/>
    </source>
</evidence>
<feature type="binding site" evidence="6">
    <location>
        <position position="46"/>
    </location>
    <ligand>
        <name>FAD</name>
        <dbReference type="ChEBI" id="CHEBI:57692"/>
    </ligand>
</feature>